<dbReference type="PANTHER" id="PTHR40072:SF1">
    <property type="entry name" value="MOLYBDOPTERIN-GUANINE DINUCLEOTIDE BIOSYNTHESIS ADAPTER PROTEIN"/>
    <property type="match status" value="1"/>
</dbReference>
<proteinExistence type="predicted"/>
<dbReference type="EMBL" id="JPGY02000001">
    <property type="protein sequence ID" value="KRU12876.1"/>
    <property type="molecule type" value="Genomic_DNA"/>
</dbReference>
<gene>
    <name evidence="2" type="primary">mobB</name>
    <name evidence="2" type="ORF">CLPA_c10280</name>
    <name evidence="3" type="ORF">CP6013_02124</name>
</gene>
<dbReference type="Pfam" id="PF03205">
    <property type="entry name" value="MobB"/>
    <property type="match status" value="1"/>
</dbReference>
<dbReference type="InterPro" id="IPR004435">
    <property type="entry name" value="MobB_dom"/>
</dbReference>
<name>A0A0H3J5E4_CLOPA</name>
<sequence length="175" mass="20054">MDTLSGSKKVISIVASKSNMGKTTLIEGLIPIFKKNGYKVGVLKYDVKKFEMDREGKDSYRFTKAGADTMIIASENKMAMVKNIEEDHSIEDVINYFENMDLIIVEGFKSNHYPQIEIHRKERSSKLLYRDSSFDTSNFIAVITDELLKDLKLPQLHLNNIGEIVEFIEKNVIKK</sequence>
<feature type="domain" description="Molybdopterin-guanine dinucleotide biosynthesis protein B (MobB)" evidence="1">
    <location>
        <begin position="11"/>
        <end position="145"/>
    </location>
</feature>
<dbReference type="CDD" id="cd03116">
    <property type="entry name" value="MobB"/>
    <property type="match status" value="1"/>
</dbReference>
<protein>
    <submittedName>
        <fullName evidence="3">Molybdopterin-guanine dinucleotide biosynthesis protein B</fullName>
    </submittedName>
    <submittedName>
        <fullName evidence="2">Molybdopterin-guanine dinucleotide biosynthesis protein MobB</fullName>
    </submittedName>
</protein>
<dbReference type="Proteomes" id="UP000028042">
    <property type="component" value="Unassembled WGS sequence"/>
</dbReference>
<dbReference type="EMBL" id="CP009268">
    <property type="protein sequence ID" value="AJA51116.1"/>
    <property type="molecule type" value="Genomic_DNA"/>
</dbReference>
<evidence type="ECO:0000313" key="2">
    <source>
        <dbReference type="EMBL" id="AJA51116.1"/>
    </source>
</evidence>
<dbReference type="InterPro" id="IPR052539">
    <property type="entry name" value="MGD_biosynthesis_adapter"/>
</dbReference>
<evidence type="ECO:0000259" key="1">
    <source>
        <dbReference type="Pfam" id="PF03205"/>
    </source>
</evidence>
<dbReference type="PANTHER" id="PTHR40072">
    <property type="entry name" value="MOLYBDOPTERIN-GUANINE DINUCLEOTIDE BIOSYNTHESIS ADAPTER PROTEIN-RELATED"/>
    <property type="match status" value="1"/>
</dbReference>
<dbReference type="GO" id="GO:0006777">
    <property type="term" value="P:Mo-molybdopterin cofactor biosynthetic process"/>
    <property type="evidence" value="ECO:0007669"/>
    <property type="project" value="InterPro"/>
</dbReference>
<dbReference type="GO" id="GO:0005525">
    <property type="term" value="F:GTP binding"/>
    <property type="evidence" value="ECO:0007669"/>
    <property type="project" value="InterPro"/>
</dbReference>
<dbReference type="SUPFAM" id="SSF52540">
    <property type="entry name" value="P-loop containing nucleoside triphosphate hydrolases"/>
    <property type="match status" value="1"/>
</dbReference>
<dbReference type="AlphaFoldDB" id="A0A0H3J5E4"/>
<evidence type="ECO:0000313" key="5">
    <source>
        <dbReference type="Proteomes" id="UP000030905"/>
    </source>
</evidence>
<organism evidence="2 5">
    <name type="scientific">Clostridium pasteurianum DSM 525 = ATCC 6013</name>
    <dbReference type="NCBI Taxonomy" id="1262449"/>
    <lineage>
        <taxon>Bacteria</taxon>
        <taxon>Bacillati</taxon>
        <taxon>Bacillota</taxon>
        <taxon>Clostridia</taxon>
        <taxon>Eubacteriales</taxon>
        <taxon>Clostridiaceae</taxon>
        <taxon>Clostridium</taxon>
    </lineage>
</organism>
<dbReference type="RefSeq" id="WP_003444669.1">
    <property type="nucleotide sequence ID" value="NZ_ANZB01000005.1"/>
</dbReference>
<dbReference type="eggNOG" id="COG1763">
    <property type="taxonomic scope" value="Bacteria"/>
</dbReference>
<reference evidence="3" key="2">
    <citation type="submission" date="2015-10" db="EMBL/GenBank/DDBJ databases">
        <title>Improved Draft Genome Sequence of Clostridium pasteurianum Strain ATCC 6013 (DSM 525) Using a Hybrid Next-Generation Sequencing Approach.</title>
        <authorList>
            <person name="Pyne M.E."/>
            <person name="Utturkar S.M."/>
            <person name="Brown S.D."/>
            <person name="Moo-Young M."/>
            <person name="Chung D.A."/>
            <person name="Chou P.C."/>
        </authorList>
    </citation>
    <scope>NUCLEOTIDE SEQUENCE</scope>
    <source>
        <strain evidence="3">ATCC 6013</strain>
    </source>
</reference>
<dbReference type="NCBIfam" id="TIGR00176">
    <property type="entry name" value="mobB"/>
    <property type="match status" value="1"/>
</dbReference>
<reference evidence="2 5" key="1">
    <citation type="journal article" date="2015" name="Genome Announc.">
        <title>Complete Genome Sequence of the Nitrogen-Fixing and Solvent-Producing Clostridium pasteurianum DSM 525.</title>
        <authorList>
            <person name="Poehlein A."/>
            <person name="Grosse-Honebrink A."/>
            <person name="Zhang Y."/>
            <person name="Minton N.P."/>
            <person name="Daniel R."/>
        </authorList>
    </citation>
    <scope>NUCLEOTIDE SEQUENCE [LARGE SCALE GENOMIC DNA]</scope>
    <source>
        <strain evidence="2">DSM 525</strain>
        <strain evidence="5">DSM 525 / ATCC 6013</strain>
    </source>
</reference>
<dbReference type="KEGG" id="cpae:CPAST_c10280"/>
<reference evidence="3 4" key="3">
    <citation type="journal article" name="Genome Announc.">
        <title>Improved Draft Genome Sequence of Clostridium pasteurianum Strain ATCC 6013 (DSM 525) Using a Hybrid Next-Generation Sequencing Approach.</title>
        <authorList>
            <person name="Pyne M.E."/>
            <person name="Utturkar S."/>
            <person name="Brown S.D."/>
            <person name="Moo-Young M."/>
            <person name="Chung D.A."/>
            <person name="Chou C.P."/>
        </authorList>
    </citation>
    <scope>NUCLEOTIDE SEQUENCE [LARGE SCALE GENOMIC DNA]</scope>
    <source>
        <strain evidence="3 4">ATCC 6013</strain>
    </source>
</reference>
<dbReference type="InterPro" id="IPR027417">
    <property type="entry name" value="P-loop_NTPase"/>
</dbReference>
<dbReference type="PATRIC" id="fig|1262449.3.peg.1939"/>
<dbReference type="Gene3D" id="3.40.50.300">
    <property type="entry name" value="P-loop containing nucleotide triphosphate hydrolases"/>
    <property type="match status" value="1"/>
</dbReference>
<dbReference type="KEGG" id="cpat:CLPA_c10280"/>
<dbReference type="Proteomes" id="UP000030905">
    <property type="component" value="Chromosome"/>
</dbReference>
<evidence type="ECO:0000313" key="4">
    <source>
        <dbReference type="Proteomes" id="UP000028042"/>
    </source>
</evidence>
<dbReference type="GeneID" id="93073226"/>
<evidence type="ECO:0000313" key="3">
    <source>
        <dbReference type="EMBL" id="KRU12876.1"/>
    </source>
</evidence>
<accession>A0A0H3J5E4</accession>
<keyword evidence="5" id="KW-1185">Reference proteome</keyword>